<feature type="domain" description="Peptidase M16 N-terminal" evidence="3">
    <location>
        <begin position="23"/>
        <end position="161"/>
    </location>
</feature>
<dbReference type="AlphaFoldDB" id="A0A0G0GAQ2"/>
<dbReference type="SUPFAM" id="SSF63411">
    <property type="entry name" value="LuxS/MPP-like metallohydrolase"/>
    <property type="match status" value="2"/>
</dbReference>
<dbReference type="GO" id="GO:0006508">
    <property type="term" value="P:proteolysis"/>
    <property type="evidence" value="ECO:0007669"/>
    <property type="project" value="InterPro"/>
</dbReference>
<organism evidence="5 6">
    <name type="scientific">Candidatus Wolfebacteria bacterium GW2011_GWC1_37_10</name>
    <dbReference type="NCBI Taxonomy" id="1619010"/>
    <lineage>
        <taxon>Bacteria</taxon>
        <taxon>Candidatus Wolfeibacteriota</taxon>
    </lineage>
</organism>
<reference evidence="5 6" key="1">
    <citation type="journal article" date="2015" name="Nature">
        <title>rRNA introns, odd ribosomes, and small enigmatic genomes across a large radiation of phyla.</title>
        <authorList>
            <person name="Brown C.T."/>
            <person name="Hug L.A."/>
            <person name="Thomas B.C."/>
            <person name="Sharon I."/>
            <person name="Castelle C.J."/>
            <person name="Singh A."/>
            <person name="Wilkins M.J."/>
            <person name="Williams K.H."/>
            <person name="Banfield J.F."/>
        </authorList>
    </citation>
    <scope>NUCLEOTIDE SEQUENCE [LARGE SCALE GENOMIC DNA]</scope>
</reference>
<protein>
    <submittedName>
        <fullName evidence="5">M16 family peptidase</fullName>
    </submittedName>
</protein>
<evidence type="ECO:0000256" key="2">
    <source>
        <dbReference type="RuleBase" id="RU004447"/>
    </source>
</evidence>
<dbReference type="Pfam" id="PF05193">
    <property type="entry name" value="Peptidase_M16_C"/>
    <property type="match status" value="1"/>
</dbReference>
<dbReference type="EMBL" id="LBSR01000004">
    <property type="protein sequence ID" value="KKQ23120.1"/>
    <property type="molecule type" value="Genomic_DNA"/>
</dbReference>
<dbReference type="GO" id="GO:0004222">
    <property type="term" value="F:metalloendopeptidase activity"/>
    <property type="evidence" value="ECO:0007669"/>
    <property type="project" value="InterPro"/>
</dbReference>
<dbReference type="InterPro" id="IPR050361">
    <property type="entry name" value="MPP/UQCRC_Complex"/>
</dbReference>
<dbReference type="InterPro" id="IPR001431">
    <property type="entry name" value="Pept_M16_Zn_BS"/>
</dbReference>
<evidence type="ECO:0000259" key="4">
    <source>
        <dbReference type="Pfam" id="PF05193"/>
    </source>
</evidence>
<dbReference type="Proteomes" id="UP000034044">
    <property type="component" value="Unassembled WGS sequence"/>
</dbReference>
<evidence type="ECO:0000256" key="1">
    <source>
        <dbReference type="ARBA" id="ARBA00007261"/>
    </source>
</evidence>
<dbReference type="InterPro" id="IPR011765">
    <property type="entry name" value="Pept_M16_N"/>
</dbReference>
<sequence length="423" mass="48146">MEKAKKITLENGLRIILAPKADSFSTTILVLVEAGSKYETKEINGISHFLEHMCFKGTKKRPKSIDINSELDGLGAETNAFTSLEYTGYYAKAQPKHLDKILDVISDIYLNPTLPEGEINKERGVIIEEINMIEDEPRRKIWDVFLELLYGDQPAGWDVAGTKETVKKLAKDDFIKYRSEHYLPQSTLVVVSGKFDESETIEKIKNCFSSINLGSKSPKIKIKEHQEKPEILLKYKKSDQTHMILGVRAYDLFNKRKYILEVLADILGSGMSSRLFQRIREEMGAAYYARASADLYTDHGYLVALVGADNKRIEEVIKACLEEFKKISEKGVEEKELQKAKDHLLGNLMLSLETSDELASFYGGQEILTRKLVSPEEYAEKIKNVKAEEIKEVAQDIFKNGKLNLALIGPFEDKERFEKILKF</sequence>
<evidence type="ECO:0000313" key="6">
    <source>
        <dbReference type="Proteomes" id="UP000034044"/>
    </source>
</evidence>
<comment type="caution">
    <text evidence="5">The sequence shown here is derived from an EMBL/GenBank/DDBJ whole genome shotgun (WGS) entry which is preliminary data.</text>
</comment>
<dbReference type="GO" id="GO:0046872">
    <property type="term" value="F:metal ion binding"/>
    <property type="evidence" value="ECO:0007669"/>
    <property type="project" value="InterPro"/>
</dbReference>
<evidence type="ECO:0000259" key="3">
    <source>
        <dbReference type="Pfam" id="PF00675"/>
    </source>
</evidence>
<accession>A0A0G0GAQ2</accession>
<proteinExistence type="inferred from homology"/>
<dbReference type="InterPro" id="IPR007863">
    <property type="entry name" value="Peptidase_M16_C"/>
</dbReference>
<gene>
    <name evidence="5" type="ORF">US36_C0004G0021</name>
</gene>
<dbReference type="PATRIC" id="fig|1619010.3.peg.190"/>
<dbReference type="PROSITE" id="PS00143">
    <property type="entry name" value="INSULINASE"/>
    <property type="match status" value="1"/>
</dbReference>
<feature type="domain" description="Peptidase M16 C-terminal" evidence="4">
    <location>
        <begin position="169"/>
        <end position="342"/>
    </location>
</feature>
<dbReference type="Gene3D" id="3.30.830.10">
    <property type="entry name" value="Metalloenzyme, LuxS/M16 peptidase-like"/>
    <property type="match status" value="2"/>
</dbReference>
<dbReference type="Pfam" id="PF00675">
    <property type="entry name" value="Peptidase_M16"/>
    <property type="match status" value="1"/>
</dbReference>
<dbReference type="InterPro" id="IPR011249">
    <property type="entry name" value="Metalloenz_LuxS/M16"/>
</dbReference>
<dbReference type="PANTHER" id="PTHR11851:SF49">
    <property type="entry name" value="MITOCHONDRIAL-PROCESSING PEPTIDASE SUBUNIT ALPHA"/>
    <property type="match status" value="1"/>
</dbReference>
<evidence type="ECO:0000313" key="5">
    <source>
        <dbReference type="EMBL" id="KKQ23120.1"/>
    </source>
</evidence>
<comment type="similarity">
    <text evidence="1 2">Belongs to the peptidase M16 family.</text>
</comment>
<name>A0A0G0GAQ2_9BACT</name>
<dbReference type="PANTHER" id="PTHR11851">
    <property type="entry name" value="METALLOPROTEASE"/>
    <property type="match status" value="1"/>
</dbReference>